<reference evidence="3" key="1">
    <citation type="submission" date="2023-02" db="EMBL/GenBank/DDBJ databases">
        <title>Genome of toxic invasive species Heracleum sosnowskyi carries increased number of genes despite the absence of recent whole-genome duplications.</title>
        <authorList>
            <person name="Schelkunov M."/>
            <person name="Shtratnikova V."/>
            <person name="Makarenko M."/>
            <person name="Klepikova A."/>
            <person name="Omelchenko D."/>
            <person name="Novikova G."/>
            <person name="Obukhova E."/>
            <person name="Bogdanov V."/>
            <person name="Penin A."/>
            <person name="Logacheva M."/>
        </authorList>
    </citation>
    <scope>NUCLEOTIDE SEQUENCE</scope>
    <source>
        <strain evidence="3">Hsosn_3</strain>
        <tissue evidence="3">Leaf</tissue>
    </source>
</reference>
<dbReference type="EMBL" id="JAUIZM010000001">
    <property type="protein sequence ID" value="KAK1403162.1"/>
    <property type="molecule type" value="Genomic_DNA"/>
</dbReference>
<dbReference type="AlphaFoldDB" id="A0AAD8JF21"/>
<dbReference type="InterPro" id="IPR016197">
    <property type="entry name" value="Chromo-like_dom_sf"/>
</dbReference>
<evidence type="ECO:0000259" key="2">
    <source>
        <dbReference type="Pfam" id="PF00385"/>
    </source>
</evidence>
<evidence type="ECO:0000256" key="1">
    <source>
        <dbReference type="SAM" id="SignalP"/>
    </source>
</evidence>
<gene>
    <name evidence="3" type="ORF">POM88_002767</name>
</gene>
<proteinExistence type="predicted"/>
<feature type="signal peptide" evidence="1">
    <location>
        <begin position="1"/>
        <end position="17"/>
    </location>
</feature>
<organism evidence="3 4">
    <name type="scientific">Heracleum sosnowskyi</name>
    <dbReference type="NCBI Taxonomy" id="360622"/>
    <lineage>
        <taxon>Eukaryota</taxon>
        <taxon>Viridiplantae</taxon>
        <taxon>Streptophyta</taxon>
        <taxon>Embryophyta</taxon>
        <taxon>Tracheophyta</taxon>
        <taxon>Spermatophyta</taxon>
        <taxon>Magnoliopsida</taxon>
        <taxon>eudicotyledons</taxon>
        <taxon>Gunneridae</taxon>
        <taxon>Pentapetalae</taxon>
        <taxon>asterids</taxon>
        <taxon>campanulids</taxon>
        <taxon>Apiales</taxon>
        <taxon>Apiaceae</taxon>
        <taxon>Apioideae</taxon>
        <taxon>apioid superclade</taxon>
        <taxon>Tordylieae</taxon>
        <taxon>Tordyliinae</taxon>
        <taxon>Heracleum</taxon>
    </lineage>
</organism>
<dbReference type="SUPFAM" id="SSF54160">
    <property type="entry name" value="Chromo domain-like"/>
    <property type="match status" value="1"/>
</dbReference>
<feature type="chain" id="PRO_5041919229" description="Chromo domain-containing protein" evidence="1">
    <location>
        <begin position="18"/>
        <end position="112"/>
    </location>
</feature>
<keyword evidence="4" id="KW-1185">Reference proteome</keyword>
<evidence type="ECO:0000313" key="3">
    <source>
        <dbReference type="EMBL" id="KAK1403162.1"/>
    </source>
</evidence>
<comment type="caution">
    <text evidence="3">The sequence shown here is derived from an EMBL/GenBank/DDBJ whole genome shotgun (WGS) entry which is preliminary data.</text>
</comment>
<dbReference type="Pfam" id="PF00385">
    <property type="entry name" value="Chromo"/>
    <property type="match status" value="1"/>
</dbReference>
<sequence>MLLFIFLSLLIIALLIGLQEYNEGDHVMLRHRTERLLTPPYVSAQPTTDVPVDVLDERFMPTRRGGFRQYLVHWSNRSDDERSWISATEFRRLAPDLFEHYTRFSSTEPNFH</sequence>
<name>A0AAD8JF21_9APIA</name>
<accession>A0AAD8JF21</accession>
<keyword evidence="1" id="KW-0732">Signal</keyword>
<dbReference type="Gene3D" id="2.40.50.40">
    <property type="match status" value="1"/>
</dbReference>
<reference evidence="3" key="2">
    <citation type="submission" date="2023-05" db="EMBL/GenBank/DDBJ databases">
        <authorList>
            <person name="Schelkunov M.I."/>
        </authorList>
    </citation>
    <scope>NUCLEOTIDE SEQUENCE</scope>
    <source>
        <strain evidence="3">Hsosn_3</strain>
        <tissue evidence="3">Leaf</tissue>
    </source>
</reference>
<protein>
    <recommendedName>
        <fullName evidence="2">Chromo domain-containing protein</fullName>
    </recommendedName>
</protein>
<feature type="domain" description="Chromo" evidence="2">
    <location>
        <begin position="53"/>
        <end position="101"/>
    </location>
</feature>
<evidence type="ECO:0000313" key="4">
    <source>
        <dbReference type="Proteomes" id="UP001237642"/>
    </source>
</evidence>
<dbReference type="Proteomes" id="UP001237642">
    <property type="component" value="Unassembled WGS sequence"/>
</dbReference>
<dbReference type="InterPro" id="IPR023780">
    <property type="entry name" value="Chromo_domain"/>
</dbReference>